<dbReference type="Proteomes" id="UP000191806">
    <property type="component" value="Plasmid pJM1A"/>
</dbReference>
<evidence type="ECO:0000256" key="1">
    <source>
        <dbReference type="SAM" id="Phobius"/>
    </source>
</evidence>
<protein>
    <submittedName>
        <fullName evidence="2">Zinc ribbon domain-containing protein</fullName>
    </submittedName>
</protein>
<evidence type="ECO:0000313" key="3">
    <source>
        <dbReference type="Proteomes" id="UP000191806"/>
    </source>
</evidence>
<feature type="transmembrane region" description="Helical" evidence="1">
    <location>
        <begin position="219"/>
        <end position="241"/>
    </location>
</feature>
<reference evidence="2 3" key="1">
    <citation type="journal article" date="2017" name="BMC Genomics">
        <title>Comparative and functional genomics of the Lactococcus lactis taxon; insights into evolution and niche adaptation.</title>
        <authorList>
            <person name="Kelleher P."/>
            <person name="Bottacini F."/>
            <person name="Mahony J."/>
            <person name="Kilcawley K.N."/>
            <person name="van Sinderen D."/>
        </authorList>
    </citation>
    <scope>NUCLEOTIDE SEQUENCE [LARGE SCALE GENOMIC DNA]</scope>
    <source>
        <strain evidence="2 3">JM1</strain>
        <plasmid evidence="3">pmpjm1</plasmid>
    </source>
</reference>
<keyword evidence="2" id="KW-0614">Plasmid</keyword>
<feature type="transmembrane region" description="Helical" evidence="1">
    <location>
        <begin position="116"/>
        <end position="142"/>
    </location>
</feature>
<sequence>MKKIKFCPNCGTSLSENVENFCSICGMKIENKTRKQDGLIEPPKSEKKELLNQLTYMYKVCQYRESLEKGFSELDSKLKQKQTHLSNQQNELKRISNLNVMDYTYKSILGKIIVKMGIGGCVLISAFFPVLIGCALLLFAVWSQSKGGPPYENTLFFLFSIAPPIVVGIRTFHTMETDEKNNYTYKIFITFIYSLITLVISTCLSSFIISPMIGNNHPIFTVVLTLGALIALGVYTFLFIYDKYEMEDIVKTHKDEDVQEVLQLLDSVPSVISDIAKTEEIVETIIHDKEVIRHSHQDYIKTSNYTETVSFIPDKNIRTTTAISMLYYIIQTGRADNKKELLNKYDSLVFQNNMKNAMNLIHMDLEKVQCSIDSGFESLVEEIEYASDKIVHQIKVTGNQISNSIERASTSTNETIISATAAQTEALISSQQLNFDELSKNMKSSISSIPTLNSLKVKVVK</sequence>
<geneLocation type="plasmid" evidence="3">
    <name>pmpjm1</name>
</geneLocation>
<accession>A0A1V0PDR8</accession>
<keyword evidence="1" id="KW-0472">Membrane</keyword>
<feature type="transmembrane region" description="Helical" evidence="1">
    <location>
        <begin position="154"/>
        <end position="173"/>
    </location>
</feature>
<proteinExistence type="predicted"/>
<dbReference type="EMBL" id="CP016746">
    <property type="protein sequence ID" value="ARE27142.1"/>
    <property type="molecule type" value="Genomic_DNA"/>
</dbReference>
<dbReference type="AlphaFoldDB" id="A0A1V0PDR8"/>
<name>A0A1V0PDR8_LACLC</name>
<dbReference type="RefSeq" id="WP_161940337.1">
    <property type="nucleotide sequence ID" value="NZ_CP016746.2"/>
</dbReference>
<keyword evidence="1" id="KW-1133">Transmembrane helix</keyword>
<organism evidence="2 3">
    <name type="scientific">Lactococcus lactis subsp. cremoris</name>
    <name type="common">Streptococcus cremoris</name>
    <dbReference type="NCBI Taxonomy" id="1359"/>
    <lineage>
        <taxon>Bacteria</taxon>
        <taxon>Bacillati</taxon>
        <taxon>Bacillota</taxon>
        <taxon>Bacilli</taxon>
        <taxon>Lactobacillales</taxon>
        <taxon>Streptococcaceae</taxon>
        <taxon>Lactococcus</taxon>
    </lineage>
</organism>
<gene>
    <name evidence="2" type="ORF">LLJM1_04070</name>
</gene>
<evidence type="ECO:0000313" key="2">
    <source>
        <dbReference type="EMBL" id="ARE27142.1"/>
    </source>
</evidence>
<keyword evidence="1" id="KW-0812">Transmembrane</keyword>
<feature type="transmembrane region" description="Helical" evidence="1">
    <location>
        <begin position="185"/>
        <end position="213"/>
    </location>
</feature>